<protein>
    <submittedName>
        <fullName evidence="3">Cupin</fullName>
    </submittedName>
</protein>
<evidence type="ECO:0000313" key="4">
    <source>
        <dbReference type="Proteomes" id="UP000229502"/>
    </source>
</evidence>
<proteinExistence type="predicted"/>
<dbReference type="EMBL" id="PEWZ01000008">
    <property type="protein sequence ID" value="PIU36341.1"/>
    <property type="molecule type" value="Genomic_DNA"/>
</dbReference>
<sequence>MVNPFLQKIPKPWGYELIFTPPEAPTVGKLLHINAGSRFSLQYHEIKEETLVLISGGAKITYGSDQNNLSEETMKRNFGYFVSKGLIHRVEAITDCNIFESSTKEEGITVRLQDDYQRANETQEDRTRNRKVQSSKCKVQS</sequence>
<dbReference type="Pfam" id="PF01050">
    <property type="entry name" value="MannoseP_isomer"/>
    <property type="match status" value="1"/>
</dbReference>
<dbReference type="AlphaFoldDB" id="A0A2M6YS47"/>
<dbReference type="Proteomes" id="UP000229502">
    <property type="component" value="Unassembled WGS sequence"/>
</dbReference>
<dbReference type="GO" id="GO:0016779">
    <property type="term" value="F:nucleotidyltransferase activity"/>
    <property type="evidence" value="ECO:0007669"/>
    <property type="project" value="InterPro"/>
</dbReference>
<evidence type="ECO:0000256" key="1">
    <source>
        <dbReference type="SAM" id="MobiDB-lite"/>
    </source>
</evidence>
<feature type="region of interest" description="Disordered" evidence="1">
    <location>
        <begin position="119"/>
        <end position="141"/>
    </location>
</feature>
<evidence type="ECO:0000259" key="2">
    <source>
        <dbReference type="Pfam" id="PF01050"/>
    </source>
</evidence>
<dbReference type="InterPro" id="IPR014710">
    <property type="entry name" value="RmlC-like_jellyroll"/>
</dbReference>
<dbReference type="Gene3D" id="2.60.120.10">
    <property type="entry name" value="Jelly Rolls"/>
    <property type="match status" value="1"/>
</dbReference>
<dbReference type="SUPFAM" id="SSF51182">
    <property type="entry name" value="RmlC-like cupins"/>
    <property type="match status" value="1"/>
</dbReference>
<dbReference type="InterPro" id="IPR001538">
    <property type="entry name" value="Man6P_isomerase-2_C"/>
</dbReference>
<organism evidence="3 4">
    <name type="scientific">Candidatus Shapirobacteria bacterium CG07_land_8_20_14_0_80_39_18</name>
    <dbReference type="NCBI Taxonomy" id="1974882"/>
    <lineage>
        <taxon>Bacteria</taxon>
        <taxon>Candidatus Shapironibacteriota</taxon>
    </lineage>
</organism>
<evidence type="ECO:0000313" key="3">
    <source>
        <dbReference type="EMBL" id="PIU36341.1"/>
    </source>
</evidence>
<dbReference type="GO" id="GO:0005976">
    <property type="term" value="P:polysaccharide metabolic process"/>
    <property type="evidence" value="ECO:0007669"/>
    <property type="project" value="InterPro"/>
</dbReference>
<feature type="domain" description="Mannose-6-phosphate isomerase type II C-terminal" evidence="2">
    <location>
        <begin position="8"/>
        <end position="92"/>
    </location>
</feature>
<name>A0A2M6YS47_9BACT</name>
<reference evidence="4" key="1">
    <citation type="submission" date="2017-09" db="EMBL/GenBank/DDBJ databases">
        <title>Depth-based differentiation of microbial function through sediment-hosted aquifers and enrichment of novel symbionts in the deep terrestrial subsurface.</title>
        <authorList>
            <person name="Probst A.J."/>
            <person name="Ladd B."/>
            <person name="Jarett J.K."/>
            <person name="Geller-Mcgrath D.E."/>
            <person name="Sieber C.M.K."/>
            <person name="Emerson J.B."/>
            <person name="Anantharaman K."/>
            <person name="Thomas B.C."/>
            <person name="Malmstrom R."/>
            <person name="Stieglmeier M."/>
            <person name="Klingl A."/>
            <person name="Woyke T."/>
            <person name="Ryan C.M."/>
            <person name="Banfield J.F."/>
        </authorList>
    </citation>
    <scope>NUCLEOTIDE SEQUENCE [LARGE SCALE GENOMIC DNA]</scope>
</reference>
<dbReference type="InterPro" id="IPR011051">
    <property type="entry name" value="RmlC_Cupin_sf"/>
</dbReference>
<comment type="caution">
    <text evidence="3">The sequence shown here is derived from an EMBL/GenBank/DDBJ whole genome shotgun (WGS) entry which is preliminary data.</text>
</comment>
<accession>A0A2M6YS47</accession>
<gene>
    <name evidence="3" type="ORF">COT03_00105</name>
</gene>